<feature type="region of interest" description="Disordered" evidence="1">
    <location>
        <begin position="223"/>
        <end position="274"/>
    </location>
</feature>
<dbReference type="Proteomes" id="UP000220922">
    <property type="component" value="Unassembled WGS sequence"/>
</dbReference>
<dbReference type="EMBL" id="LYXE01000006">
    <property type="protein sequence ID" value="PDW01367.1"/>
    <property type="molecule type" value="Genomic_DNA"/>
</dbReference>
<dbReference type="InterPro" id="IPR047951">
    <property type="entry name" value="Transpos_ISL3"/>
</dbReference>
<organism evidence="3 4">
    <name type="scientific">Candidatus Chloroploca asiatica</name>
    <dbReference type="NCBI Taxonomy" id="1506545"/>
    <lineage>
        <taxon>Bacteria</taxon>
        <taxon>Bacillati</taxon>
        <taxon>Chloroflexota</taxon>
        <taxon>Chloroflexia</taxon>
        <taxon>Chloroflexales</taxon>
        <taxon>Chloroflexineae</taxon>
        <taxon>Oscillochloridaceae</taxon>
        <taxon>Candidatus Chloroploca</taxon>
    </lineage>
</organism>
<feature type="compositionally biased region" description="Low complexity" evidence="1">
    <location>
        <begin position="240"/>
        <end position="266"/>
    </location>
</feature>
<feature type="compositionally biased region" description="Pro residues" evidence="1">
    <location>
        <begin position="228"/>
        <end position="239"/>
    </location>
</feature>
<evidence type="ECO:0000259" key="2">
    <source>
        <dbReference type="Pfam" id="PF01610"/>
    </source>
</evidence>
<sequence length="274" mass="29767">MAQIRHLLKLLVDGGKIQGQRLLAPKRLHGHCGSIHGEHLVRRFRCATLGCGRTTFTEPVPGLAIPSARRTTRLRAEQRQLALDVGGEPGARLARRQGMGLSPDTLLRLARSTPEDARPTPRCLGIDDFALRKGQVYGTLLVDLEAHRTVDLIEERSAEVVAQWLKDHPGVEVMTRDRSNEYAEGASRGAPDALQVADRFHLLQNVREMLQRLLDGQQEALVAATRPESPPSDPPPVLPAEPVVSPEAKAPAEAKPPAEPAGASSPRNKAAQQS</sequence>
<accession>A0A2H3KTZ0</accession>
<dbReference type="NCBIfam" id="NF033550">
    <property type="entry name" value="transpos_ISL3"/>
    <property type="match status" value="1"/>
</dbReference>
<evidence type="ECO:0000313" key="4">
    <source>
        <dbReference type="Proteomes" id="UP000220922"/>
    </source>
</evidence>
<dbReference type="PANTHER" id="PTHR33498:SF1">
    <property type="entry name" value="TRANSPOSASE FOR INSERTION SEQUENCE ELEMENT IS1557"/>
    <property type="match status" value="1"/>
</dbReference>
<dbReference type="PANTHER" id="PTHR33498">
    <property type="entry name" value="TRANSPOSASE FOR INSERTION SEQUENCE ELEMENT IS1557"/>
    <property type="match status" value="1"/>
</dbReference>
<keyword evidence="4" id="KW-1185">Reference proteome</keyword>
<protein>
    <recommendedName>
        <fullName evidence="2">Transposase IS204/IS1001/IS1096/IS1165 DDE domain-containing protein</fullName>
    </recommendedName>
</protein>
<proteinExistence type="predicted"/>
<evidence type="ECO:0000256" key="1">
    <source>
        <dbReference type="SAM" id="MobiDB-lite"/>
    </source>
</evidence>
<dbReference type="Pfam" id="PF01610">
    <property type="entry name" value="DDE_Tnp_ISL3"/>
    <property type="match status" value="1"/>
</dbReference>
<comment type="caution">
    <text evidence="3">The sequence shown here is derived from an EMBL/GenBank/DDBJ whole genome shotgun (WGS) entry which is preliminary data.</text>
</comment>
<feature type="domain" description="Transposase IS204/IS1001/IS1096/IS1165 DDE" evidence="2">
    <location>
        <begin position="124"/>
        <end position="221"/>
    </location>
</feature>
<evidence type="ECO:0000313" key="3">
    <source>
        <dbReference type="EMBL" id="PDW01367.1"/>
    </source>
</evidence>
<dbReference type="AlphaFoldDB" id="A0A2H3KTZ0"/>
<name>A0A2H3KTZ0_9CHLR</name>
<gene>
    <name evidence="3" type="ORF">A9Q02_21040</name>
</gene>
<reference evidence="3 4" key="1">
    <citation type="submission" date="2016-05" db="EMBL/GenBank/DDBJ databases">
        <authorList>
            <person name="Lavstsen T."/>
            <person name="Jespersen J.S."/>
        </authorList>
    </citation>
    <scope>NUCLEOTIDE SEQUENCE [LARGE SCALE GENOMIC DNA]</scope>
    <source>
        <strain evidence="3 4">B7-9</strain>
    </source>
</reference>
<dbReference type="InterPro" id="IPR002560">
    <property type="entry name" value="Transposase_DDE"/>
</dbReference>